<evidence type="ECO:0000256" key="1">
    <source>
        <dbReference type="ARBA" id="ARBA00004556"/>
    </source>
</evidence>
<evidence type="ECO:0000256" key="2">
    <source>
        <dbReference type="ARBA" id="ARBA00022490"/>
    </source>
</evidence>
<dbReference type="InterPro" id="IPR004367">
    <property type="entry name" value="Cyclin_C-dom"/>
</dbReference>
<keyword evidence="3" id="KW-0132">Cell division</keyword>
<evidence type="ECO:0000256" key="3">
    <source>
        <dbReference type="ARBA" id="ARBA00022618"/>
    </source>
</evidence>
<name>A0AAW1QHZ5_9CHLO</name>
<dbReference type="Pfam" id="PF00134">
    <property type="entry name" value="Cyclin_N"/>
    <property type="match status" value="1"/>
</dbReference>
<evidence type="ECO:0000313" key="8">
    <source>
        <dbReference type="Proteomes" id="UP001438707"/>
    </source>
</evidence>
<accession>A0AAW1QHZ5</accession>
<dbReference type="SUPFAM" id="SSF47954">
    <property type="entry name" value="Cyclin-like"/>
    <property type="match status" value="2"/>
</dbReference>
<dbReference type="Pfam" id="PF02984">
    <property type="entry name" value="Cyclin_C"/>
    <property type="match status" value="1"/>
</dbReference>
<evidence type="ECO:0000256" key="4">
    <source>
        <dbReference type="ARBA" id="ARBA00023127"/>
    </source>
</evidence>
<dbReference type="Gene3D" id="1.20.1280.50">
    <property type="match status" value="1"/>
</dbReference>
<dbReference type="PROSITE" id="PS00292">
    <property type="entry name" value="CYCLINS"/>
    <property type="match status" value="1"/>
</dbReference>
<gene>
    <name evidence="7" type="ORF">WJX74_007962</name>
</gene>
<dbReference type="InterPro" id="IPR006671">
    <property type="entry name" value="Cyclin_N"/>
</dbReference>
<keyword evidence="4" id="KW-0195">Cyclin</keyword>
<comment type="caution">
    <text evidence="7">The sequence shown here is derived from an EMBL/GenBank/DDBJ whole genome shotgun (WGS) entry which is preliminary data.</text>
</comment>
<dbReference type="GO" id="GO:0048471">
    <property type="term" value="C:perinuclear region of cytoplasm"/>
    <property type="evidence" value="ECO:0007669"/>
    <property type="project" value="UniProtKB-SubCell"/>
</dbReference>
<protein>
    <recommendedName>
        <fullName evidence="6">Cyclin C-terminal domain-containing protein</fullName>
    </recommendedName>
</protein>
<comment type="subcellular location">
    <subcellularLocation>
        <location evidence="1">Cytoplasm</location>
        <location evidence="1">Perinuclear region</location>
    </subcellularLocation>
</comment>
<dbReference type="AlphaFoldDB" id="A0AAW1QHZ5"/>
<dbReference type="InterPro" id="IPR036047">
    <property type="entry name" value="F-box-like_dom_sf"/>
</dbReference>
<dbReference type="Gene3D" id="1.10.472.10">
    <property type="entry name" value="Cyclin-like"/>
    <property type="match status" value="2"/>
</dbReference>
<dbReference type="GO" id="GO:0051301">
    <property type="term" value="P:cell division"/>
    <property type="evidence" value="ECO:0007669"/>
    <property type="project" value="UniProtKB-KW"/>
</dbReference>
<dbReference type="PANTHER" id="PTHR10177">
    <property type="entry name" value="CYCLINS"/>
    <property type="match status" value="1"/>
</dbReference>
<evidence type="ECO:0000313" key="7">
    <source>
        <dbReference type="EMBL" id="KAK9821065.1"/>
    </source>
</evidence>
<keyword evidence="5" id="KW-0131">Cell cycle</keyword>
<feature type="domain" description="Cyclin C-terminal" evidence="6">
    <location>
        <begin position="219"/>
        <end position="340"/>
    </location>
</feature>
<dbReference type="SMART" id="SM01332">
    <property type="entry name" value="Cyclin_C"/>
    <property type="match status" value="1"/>
</dbReference>
<dbReference type="InterPro" id="IPR048258">
    <property type="entry name" value="Cyclins_cyclin-box"/>
</dbReference>
<dbReference type="SUPFAM" id="SSF81383">
    <property type="entry name" value="F-box domain"/>
    <property type="match status" value="1"/>
</dbReference>
<reference evidence="7 8" key="1">
    <citation type="journal article" date="2024" name="Nat. Commun.">
        <title>Phylogenomics reveals the evolutionary origins of lichenization in chlorophyte algae.</title>
        <authorList>
            <person name="Puginier C."/>
            <person name="Libourel C."/>
            <person name="Otte J."/>
            <person name="Skaloud P."/>
            <person name="Haon M."/>
            <person name="Grisel S."/>
            <person name="Petersen M."/>
            <person name="Berrin J.G."/>
            <person name="Delaux P.M."/>
            <person name="Dal Grande F."/>
            <person name="Keller J."/>
        </authorList>
    </citation>
    <scope>NUCLEOTIDE SEQUENCE [LARGE SCALE GENOMIC DNA]</scope>
    <source>
        <strain evidence="7 8">SAG 2145</strain>
    </source>
</reference>
<keyword evidence="8" id="KW-1185">Reference proteome</keyword>
<evidence type="ECO:0000256" key="5">
    <source>
        <dbReference type="ARBA" id="ARBA00023306"/>
    </source>
</evidence>
<evidence type="ECO:0000259" key="6">
    <source>
        <dbReference type="SMART" id="SM01332"/>
    </source>
</evidence>
<dbReference type="InterPro" id="IPR039361">
    <property type="entry name" value="Cyclin"/>
</dbReference>
<proteinExistence type="predicted"/>
<dbReference type="Proteomes" id="UP001438707">
    <property type="component" value="Unassembled WGS sequence"/>
</dbReference>
<organism evidence="7 8">
    <name type="scientific">Apatococcus lobatus</name>
    <dbReference type="NCBI Taxonomy" id="904363"/>
    <lineage>
        <taxon>Eukaryota</taxon>
        <taxon>Viridiplantae</taxon>
        <taxon>Chlorophyta</taxon>
        <taxon>core chlorophytes</taxon>
        <taxon>Trebouxiophyceae</taxon>
        <taxon>Chlorellales</taxon>
        <taxon>Chlorellaceae</taxon>
        <taxon>Apatococcus</taxon>
    </lineage>
</organism>
<dbReference type="InterPro" id="IPR036915">
    <property type="entry name" value="Cyclin-like_sf"/>
</dbReference>
<sequence>MNRCLARQQAQSSFCSLPEELWIEVLSHLEGKDIGRAVCTTRMFSGQRDLVWRRACERRWPCWAKVARAPDTQWKRQFELLELRQREQAVIPSIATIQRIQKVVTGGHRAVLTEWLAEVSWDWSLESTIVFKAVSYLDHFLSNTGVKNLSRFQLLGIACLREAMGDTRRRLPIRLSEQDKNLDPARFAFISDRTYTVEEVEQATRTVAESVPEEIRDAPNGKMFLRSFWYRGVAALITEPEEMHIYTVASFLLQLSLLDLDCAGYPNSLLAASALSVALDAFGKEPWPMALQQYSAYLPIDVEPVRLKLKALQATLKARHLRVIWRNHHENHGYSEFAEDWQRTLSVLQGPSEISMYCPRTLPL</sequence>
<dbReference type="EMBL" id="JALJOS010000041">
    <property type="protein sequence ID" value="KAK9821065.1"/>
    <property type="molecule type" value="Genomic_DNA"/>
</dbReference>
<keyword evidence="2" id="KW-0963">Cytoplasm</keyword>